<evidence type="ECO:0000313" key="2">
    <source>
        <dbReference type="Proteomes" id="UP001236239"/>
    </source>
</evidence>
<evidence type="ECO:0000313" key="1">
    <source>
        <dbReference type="EMBL" id="MDP8172589.1"/>
    </source>
</evidence>
<gene>
    <name evidence="1" type="ORF">QJU93_04380</name>
</gene>
<dbReference type="AlphaFoldDB" id="A0AAJ6P0E6"/>
<dbReference type="Proteomes" id="UP001236239">
    <property type="component" value="Unassembled WGS sequence"/>
</dbReference>
<sequence>MAIPIFIRIGEIIGQRIRLKLHPIKKVKIRRWHNEQFIGCGELDLTSSESIIAQLDKIDEDLMKRNTTNGR</sequence>
<name>A0AAJ6P0E6_9PAST</name>
<proteinExistence type="predicted"/>
<accession>A0AAJ6P0E6</accession>
<reference evidence="1" key="1">
    <citation type="journal article" date="2023" name="Front. Microbiol.">
        <title>Phylogeography and host specificity of Pasteurellaceae pathogenic to sea-farmed fish in the north-east Atlantic.</title>
        <authorList>
            <person name="Gulla S."/>
            <person name="Colquhoun D.J."/>
            <person name="Olsen A.B."/>
            <person name="Spilsberg B."/>
            <person name="Lagesen K."/>
            <person name="Aakesson C.P."/>
            <person name="Strom S."/>
            <person name="Manji F."/>
            <person name="Birkbeck T.H."/>
            <person name="Nilsen H.K."/>
        </authorList>
    </citation>
    <scope>NUCLEOTIDE SEQUENCE</scope>
    <source>
        <strain evidence="1">TW16_20</strain>
    </source>
</reference>
<dbReference type="EMBL" id="JASAYQ010000005">
    <property type="protein sequence ID" value="MDP8172589.1"/>
    <property type="molecule type" value="Genomic_DNA"/>
</dbReference>
<organism evidence="1 2">
    <name type="scientific">Phocoenobacter skyensis</name>
    <dbReference type="NCBI Taxonomy" id="97481"/>
    <lineage>
        <taxon>Bacteria</taxon>
        <taxon>Pseudomonadati</taxon>
        <taxon>Pseudomonadota</taxon>
        <taxon>Gammaproteobacteria</taxon>
        <taxon>Pasteurellales</taxon>
        <taxon>Pasteurellaceae</taxon>
        <taxon>Phocoenobacter</taxon>
    </lineage>
</organism>
<protein>
    <submittedName>
        <fullName evidence="1">Uncharacterized protein</fullName>
    </submittedName>
</protein>
<comment type="caution">
    <text evidence="1">The sequence shown here is derived from an EMBL/GenBank/DDBJ whole genome shotgun (WGS) entry which is preliminary data.</text>
</comment>
<dbReference type="RefSeq" id="WP_306375187.1">
    <property type="nucleotide sequence ID" value="NZ_JASAYL010000008.1"/>
</dbReference>